<dbReference type="Gene3D" id="3.60.120.10">
    <property type="entry name" value="Anthranilate synthase"/>
    <property type="match status" value="1"/>
</dbReference>
<organism evidence="10 11">
    <name type="scientific">Methanohalarchaeum thermophilum</name>
    <dbReference type="NCBI Taxonomy" id="1903181"/>
    <lineage>
        <taxon>Archaea</taxon>
        <taxon>Methanobacteriati</taxon>
        <taxon>Methanobacteriota</taxon>
        <taxon>Methanonatronarchaeia</taxon>
        <taxon>Methanonatronarchaeales</taxon>
        <taxon>Methanonatronarchaeaceae</taxon>
        <taxon>Candidatus Methanohalarchaeum</taxon>
    </lineage>
</organism>
<feature type="region of interest" description="Disordered" evidence="7">
    <location>
        <begin position="1"/>
        <end position="20"/>
    </location>
</feature>
<evidence type="ECO:0000256" key="2">
    <source>
        <dbReference type="ARBA" id="ARBA00009562"/>
    </source>
</evidence>
<dbReference type="EMBL" id="MSDW01000002">
    <property type="protein sequence ID" value="OKY77259.1"/>
    <property type="molecule type" value="Genomic_DNA"/>
</dbReference>
<evidence type="ECO:0000256" key="5">
    <source>
        <dbReference type="ARBA" id="ARBA00023141"/>
    </source>
</evidence>
<keyword evidence="4" id="KW-0822">Tryptophan biosynthesis</keyword>
<dbReference type="Pfam" id="PF00425">
    <property type="entry name" value="Chorismate_bind"/>
    <property type="match status" value="1"/>
</dbReference>
<evidence type="ECO:0000256" key="6">
    <source>
        <dbReference type="ARBA" id="ARBA00047683"/>
    </source>
</evidence>
<dbReference type="SUPFAM" id="SSF56322">
    <property type="entry name" value="ADC synthase"/>
    <property type="match status" value="1"/>
</dbReference>
<comment type="caution">
    <text evidence="10">The sequence shown here is derived from an EMBL/GenBank/DDBJ whole genome shotgun (WGS) entry which is preliminary data.</text>
</comment>
<dbReference type="PRINTS" id="PR00095">
    <property type="entry name" value="ANTSNTHASEI"/>
</dbReference>
<proteinExistence type="inferred from homology"/>
<dbReference type="GO" id="GO:0000162">
    <property type="term" value="P:L-tryptophan biosynthetic process"/>
    <property type="evidence" value="ECO:0007669"/>
    <property type="project" value="UniProtKB-UniPathway"/>
</dbReference>
<comment type="pathway">
    <text evidence="1">Amino-acid biosynthesis; L-tryptophan biosynthesis; L-tryptophan from chorismate: step 1/5.</text>
</comment>
<evidence type="ECO:0000259" key="9">
    <source>
        <dbReference type="Pfam" id="PF04715"/>
    </source>
</evidence>
<evidence type="ECO:0000256" key="1">
    <source>
        <dbReference type="ARBA" id="ARBA00004873"/>
    </source>
</evidence>
<dbReference type="InterPro" id="IPR006805">
    <property type="entry name" value="Anth_synth_I_N"/>
</dbReference>
<keyword evidence="4" id="KW-0028">Amino-acid biosynthesis</keyword>
<evidence type="ECO:0000259" key="8">
    <source>
        <dbReference type="Pfam" id="PF00425"/>
    </source>
</evidence>
<accession>A0A1Q6DSB7</accession>
<dbReference type="AlphaFoldDB" id="A0A1Q6DSB7"/>
<dbReference type="InterPro" id="IPR005801">
    <property type="entry name" value="ADC_synthase"/>
</dbReference>
<name>A0A1Q6DSB7_METT1</name>
<dbReference type="EC" id="4.1.3.27" evidence="3"/>
<dbReference type="InterPro" id="IPR019999">
    <property type="entry name" value="Anth_synth_I-like"/>
</dbReference>
<evidence type="ECO:0000256" key="4">
    <source>
        <dbReference type="ARBA" id="ARBA00022822"/>
    </source>
</evidence>
<comment type="catalytic activity">
    <reaction evidence="6">
        <text>chorismate + L-glutamine = anthranilate + pyruvate + L-glutamate + H(+)</text>
        <dbReference type="Rhea" id="RHEA:21732"/>
        <dbReference type="ChEBI" id="CHEBI:15361"/>
        <dbReference type="ChEBI" id="CHEBI:15378"/>
        <dbReference type="ChEBI" id="CHEBI:16567"/>
        <dbReference type="ChEBI" id="CHEBI:29748"/>
        <dbReference type="ChEBI" id="CHEBI:29985"/>
        <dbReference type="ChEBI" id="CHEBI:58359"/>
        <dbReference type="EC" id="4.1.3.27"/>
    </reaction>
</comment>
<dbReference type="PANTHER" id="PTHR11236:SF9">
    <property type="entry name" value="ANTHRANILATE SYNTHASE COMPONENT 1"/>
    <property type="match status" value="1"/>
</dbReference>
<protein>
    <recommendedName>
        <fullName evidence="3">anthranilate synthase</fullName>
        <ecNumber evidence="3">4.1.3.27</ecNumber>
    </recommendedName>
</protein>
<keyword evidence="11" id="KW-1185">Reference proteome</keyword>
<gene>
    <name evidence="10" type="ORF">BTN85_1907</name>
</gene>
<comment type="similarity">
    <text evidence="2">Belongs to the anthranilate synthase component I family.</text>
</comment>
<evidence type="ECO:0000256" key="7">
    <source>
        <dbReference type="SAM" id="MobiDB-lite"/>
    </source>
</evidence>
<evidence type="ECO:0000313" key="11">
    <source>
        <dbReference type="Proteomes" id="UP000185744"/>
    </source>
</evidence>
<reference evidence="10" key="1">
    <citation type="submission" date="2016-12" db="EMBL/GenBank/DDBJ databases">
        <title>Discovery of methanogenic haloarchaea.</title>
        <authorList>
            <person name="Sorokin D.Y."/>
            <person name="Makarova K.S."/>
            <person name="Abbas B."/>
            <person name="Ferrer M."/>
            <person name="Golyshin P.N."/>
        </authorList>
    </citation>
    <scope>NUCLEOTIDE SEQUENCE [LARGE SCALE GENOMIC DNA]</scope>
    <source>
        <strain evidence="10">HMET1</strain>
    </source>
</reference>
<feature type="domain" description="Anthranilate synthase component I N-terminal" evidence="9">
    <location>
        <begin position="25"/>
        <end position="157"/>
    </location>
</feature>
<dbReference type="STRING" id="1903181.BTN85_1907"/>
<dbReference type="InParanoid" id="A0A1Q6DSB7"/>
<dbReference type="InterPro" id="IPR015890">
    <property type="entry name" value="Chorismate_C"/>
</dbReference>
<evidence type="ECO:0000256" key="3">
    <source>
        <dbReference type="ARBA" id="ARBA00012266"/>
    </source>
</evidence>
<sequence length="478" mass="55307">MSSKPKLHPVRVKKKPKKEIDPGKIYKEKGKGFLLETKELESDRINYSLLSIECNDKIQINQNNTKVTGPILEEQVTETDELNNKNPVNRIKSIFNQINVYNPTFPRFAGGIVGYFSFETIHQISNKLKEKNLNHPLAEFYFPKKFLKYNHSTNELSLIKYLKDPDKTQIKSNRRKLSQELQEIESMQQKQLKHKKIEINKINSNYSQKEYEDIVEKAKRYIQEGETYQIVLSRRIDIPVQVDPLELYFNLRKVNPSSYLYHLDFDERKIIGSSPEMLVRSSGNKVETVPIAGTISRGRNKVEDKKLAQELLQDPKEKSEHVMLVDLARNDLGRVSEIGSVRVKDFKRIKKFSHVQHITSKVIARLKKEKDMFDAFRSCFPAGTVSGAPKLRSIQVIDELEKDPRGPYSGAVGYFSFNEEMDFAITIRTFHVKENEVQLQVGAGIVKDSVPRKEWKETIDKGKAGMKALRLFRGDRDE</sequence>
<dbReference type="UniPathway" id="UPA00035">
    <property type="reaction ID" value="UER00040"/>
</dbReference>
<dbReference type="PANTHER" id="PTHR11236">
    <property type="entry name" value="AMINOBENZOATE/ANTHRANILATE SYNTHASE"/>
    <property type="match status" value="1"/>
</dbReference>
<dbReference type="Pfam" id="PF04715">
    <property type="entry name" value="Anth_synt_I_N"/>
    <property type="match status" value="1"/>
</dbReference>
<feature type="compositionally biased region" description="Basic residues" evidence="7">
    <location>
        <begin position="1"/>
        <end position="17"/>
    </location>
</feature>
<dbReference type="Proteomes" id="UP000185744">
    <property type="component" value="Unassembled WGS sequence"/>
</dbReference>
<evidence type="ECO:0000313" key="10">
    <source>
        <dbReference type="EMBL" id="OKY77259.1"/>
    </source>
</evidence>
<feature type="domain" description="Chorismate-utilising enzyme C-terminal" evidence="8">
    <location>
        <begin position="208"/>
        <end position="461"/>
    </location>
</feature>
<dbReference type="FunCoup" id="A0A1Q6DSB7">
    <property type="interactions" value="123"/>
</dbReference>
<dbReference type="GO" id="GO:0004049">
    <property type="term" value="F:anthranilate synthase activity"/>
    <property type="evidence" value="ECO:0007669"/>
    <property type="project" value="UniProtKB-EC"/>
</dbReference>
<keyword evidence="5" id="KW-0057">Aromatic amino acid biosynthesis</keyword>